<dbReference type="PANTHER" id="PTHR38111:SF2">
    <property type="entry name" value="FINGER DOMAIN PROTEIN, PUTATIVE (AFU_ORTHOLOGUE AFUA_1G01560)-RELATED"/>
    <property type="match status" value="1"/>
</dbReference>
<dbReference type="InterPro" id="IPR053178">
    <property type="entry name" value="Osmoadaptation_assoc"/>
</dbReference>
<reference evidence="1 2" key="1">
    <citation type="journal article" date="2018" name="Sci. Rep.">
        <title>Comparative genomics provides insights into the lifestyle and reveals functional heterogeneity of dark septate endophytic fungi.</title>
        <authorList>
            <person name="Knapp D.G."/>
            <person name="Nemeth J.B."/>
            <person name="Barry K."/>
            <person name="Hainaut M."/>
            <person name="Henrissat B."/>
            <person name="Johnson J."/>
            <person name="Kuo A."/>
            <person name="Lim J.H.P."/>
            <person name="Lipzen A."/>
            <person name="Nolan M."/>
            <person name="Ohm R.A."/>
            <person name="Tamas L."/>
            <person name="Grigoriev I.V."/>
            <person name="Spatafora J.W."/>
            <person name="Nagy L.G."/>
            <person name="Kovacs G.M."/>
        </authorList>
    </citation>
    <scope>NUCLEOTIDE SEQUENCE [LARGE SCALE GENOMIC DNA]</scope>
    <source>
        <strain evidence="1 2">DSE2036</strain>
    </source>
</reference>
<dbReference type="EMBL" id="KZ805310">
    <property type="protein sequence ID" value="PVI06194.1"/>
    <property type="molecule type" value="Genomic_DNA"/>
</dbReference>
<sequence length="467" mass="52320">MKVKCEGYNTDLEVFAYKPEAARPTKSLQATAMKIKYVDVFWEIFLPSMSSASRTPNGDWTRLVRDRYSTGDGPFKNALLAVTLSRVGQYSNNMSMTITGDNYYNACLRQIIQAINQNDKVSNDETIATCLLLSLYEILCSPVSAKGWLNHVQGLGTLIRLRGPHAFTSGISHELFASARLEMIHAAMVVRKTTFLGSPEWISIPWSMSNAPKSFYDRIIDISAQIPQILETYHRIKIAQPSNWEALLEVCWGLDNAMQDWCRDFYPICAPLHTDPTNSFTQSKPNLAFPLTAEARISFEHAQALSIYWTNCVFLYTTICQVWHETDSPSYLLPRRIDPHLYAVIISDSLPYFSGPQAGEGSLVFYTISVGVAIHYLSASGEAGSQNHQRLTDLITPEGDVEHIRARIGLFLKILAKSSVVPSRDTTGSEGKEDLDDFEVVELAQQWWGGGRNAITLPTRIREISDS</sequence>
<accession>A0A2V1E977</accession>
<proteinExistence type="predicted"/>
<dbReference type="Proteomes" id="UP000244855">
    <property type="component" value="Unassembled WGS sequence"/>
</dbReference>
<name>A0A2V1E977_9PLEO</name>
<evidence type="ECO:0000313" key="1">
    <source>
        <dbReference type="EMBL" id="PVI06194.1"/>
    </source>
</evidence>
<gene>
    <name evidence="1" type="ORF">DM02DRAFT_650100</name>
</gene>
<organism evidence="1 2">
    <name type="scientific">Periconia macrospinosa</name>
    <dbReference type="NCBI Taxonomy" id="97972"/>
    <lineage>
        <taxon>Eukaryota</taxon>
        <taxon>Fungi</taxon>
        <taxon>Dikarya</taxon>
        <taxon>Ascomycota</taxon>
        <taxon>Pezizomycotina</taxon>
        <taxon>Dothideomycetes</taxon>
        <taxon>Pleosporomycetidae</taxon>
        <taxon>Pleosporales</taxon>
        <taxon>Massarineae</taxon>
        <taxon>Periconiaceae</taxon>
        <taxon>Periconia</taxon>
    </lineage>
</organism>
<dbReference type="Pfam" id="PF11951">
    <property type="entry name" value="Fungal_trans_2"/>
    <property type="match status" value="1"/>
</dbReference>
<dbReference type="OrthoDB" id="3525185at2759"/>
<dbReference type="AlphaFoldDB" id="A0A2V1E977"/>
<keyword evidence="2" id="KW-1185">Reference proteome</keyword>
<protein>
    <recommendedName>
        <fullName evidence="3">Transcription factor domain-containing protein</fullName>
    </recommendedName>
</protein>
<dbReference type="STRING" id="97972.A0A2V1E977"/>
<dbReference type="InterPro" id="IPR021858">
    <property type="entry name" value="Fun_TF"/>
</dbReference>
<dbReference type="PANTHER" id="PTHR38111">
    <property type="entry name" value="ZN(2)-C6 FUNGAL-TYPE DOMAIN-CONTAINING PROTEIN-RELATED"/>
    <property type="match status" value="1"/>
</dbReference>
<evidence type="ECO:0000313" key="2">
    <source>
        <dbReference type="Proteomes" id="UP000244855"/>
    </source>
</evidence>
<evidence type="ECO:0008006" key="3">
    <source>
        <dbReference type="Google" id="ProtNLM"/>
    </source>
</evidence>